<gene>
    <name evidence="1" type="ORF">GSTENG00037298001</name>
</gene>
<reference evidence="1" key="2">
    <citation type="submission" date="2004-02" db="EMBL/GenBank/DDBJ databases">
        <authorList>
            <consortium name="Genoscope"/>
            <consortium name="Whitehead Institute Centre for Genome Research"/>
        </authorList>
    </citation>
    <scope>NUCLEOTIDE SEQUENCE</scope>
</reference>
<dbReference type="EMBL" id="CAAE01018793">
    <property type="protein sequence ID" value="CAG13893.1"/>
    <property type="molecule type" value="Genomic_DNA"/>
</dbReference>
<reference evidence="1" key="1">
    <citation type="journal article" date="2004" name="Nature">
        <title>Genome duplication in the teleost fish Tetraodon nigroviridis reveals the early vertebrate proto-karyotype.</title>
        <authorList>
            <person name="Jaillon O."/>
            <person name="Aury J.-M."/>
            <person name="Brunet F."/>
            <person name="Petit J.-L."/>
            <person name="Stange-Thomann N."/>
            <person name="Mauceli E."/>
            <person name="Bouneau L."/>
            <person name="Fischer C."/>
            <person name="Ozouf-Costaz C."/>
            <person name="Bernot A."/>
            <person name="Nicaud S."/>
            <person name="Jaffe D."/>
            <person name="Fisher S."/>
            <person name="Lutfalla G."/>
            <person name="Dossat C."/>
            <person name="Segurens B."/>
            <person name="Dasilva C."/>
            <person name="Salanoubat M."/>
            <person name="Levy M."/>
            <person name="Boudet N."/>
            <person name="Castellano S."/>
            <person name="Anthouard V."/>
            <person name="Jubin C."/>
            <person name="Castelli V."/>
            <person name="Katinka M."/>
            <person name="Vacherie B."/>
            <person name="Biemont C."/>
            <person name="Skalli Z."/>
            <person name="Cattolico L."/>
            <person name="Poulain J."/>
            <person name="De Berardinis V."/>
            <person name="Cruaud C."/>
            <person name="Duprat S."/>
            <person name="Brottier P."/>
            <person name="Coutanceau J.-P."/>
            <person name="Gouzy J."/>
            <person name="Parra G."/>
            <person name="Lardier G."/>
            <person name="Chapple C."/>
            <person name="McKernan K.J."/>
            <person name="McEwan P."/>
            <person name="Bosak S."/>
            <person name="Kellis M."/>
            <person name="Volff J.-N."/>
            <person name="Guigo R."/>
            <person name="Zody M.C."/>
            <person name="Mesirov J."/>
            <person name="Lindblad-Toh K."/>
            <person name="Birren B."/>
            <person name="Nusbaum C."/>
            <person name="Kahn D."/>
            <person name="Robinson-Rechavi M."/>
            <person name="Laudet V."/>
            <person name="Schachter V."/>
            <person name="Quetier F."/>
            <person name="Saurin W."/>
            <person name="Scarpelli C."/>
            <person name="Wincker P."/>
            <person name="Lander E.S."/>
            <person name="Weissenbach J."/>
            <person name="Roest Crollius H."/>
        </authorList>
    </citation>
    <scope>NUCLEOTIDE SEQUENCE [LARGE SCALE GENOMIC DNA]</scope>
</reference>
<accession>Q4RCJ0</accession>
<sequence>SSRKRQCQEGTPTKNQVFSMLTEREVATVAQAWSKFKASLGGPGDPDEKEKEVWEEAQRTQVSLCPPVLSTFCEVVCTSQQPSDCQEVHTAPSCPPCSWKNQ</sequence>
<protein>
    <submittedName>
        <fullName evidence="1">Chromosome undetermined SCAF18793, whole genome shotgun sequence</fullName>
    </submittedName>
</protein>
<feature type="non-terminal residue" evidence="1">
    <location>
        <position position="1"/>
    </location>
</feature>
<dbReference type="KEGG" id="tng:GSTEN00037298G001"/>
<evidence type="ECO:0000313" key="1">
    <source>
        <dbReference type="EMBL" id="CAG13893.1"/>
    </source>
</evidence>
<proteinExistence type="predicted"/>
<name>Q4RCJ0_TETNG</name>
<organism evidence="1">
    <name type="scientific">Tetraodon nigroviridis</name>
    <name type="common">Spotted green pufferfish</name>
    <name type="synonym">Chelonodon nigroviridis</name>
    <dbReference type="NCBI Taxonomy" id="99883"/>
    <lineage>
        <taxon>Eukaryota</taxon>
        <taxon>Metazoa</taxon>
        <taxon>Chordata</taxon>
        <taxon>Craniata</taxon>
        <taxon>Vertebrata</taxon>
        <taxon>Euteleostomi</taxon>
        <taxon>Actinopterygii</taxon>
        <taxon>Neopterygii</taxon>
        <taxon>Teleostei</taxon>
        <taxon>Neoteleostei</taxon>
        <taxon>Acanthomorphata</taxon>
        <taxon>Eupercaria</taxon>
        <taxon>Tetraodontiformes</taxon>
        <taxon>Tetradontoidea</taxon>
        <taxon>Tetraodontidae</taxon>
        <taxon>Tetraodon</taxon>
    </lineage>
</organism>
<dbReference type="AlphaFoldDB" id="Q4RCJ0"/>